<dbReference type="EMBL" id="CAJVQC010015330">
    <property type="protein sequence ID" value="CAG8665975.1"/>
    <property type="molecule type" value="Genomic_DNA"/>
</dbReference>
<sequence length="62" mass="7127">MSRLYPVAFCSTILGLIIYYINPEDNPIITQENDNEFVDNTNLNNASLKNDLENNISMEFIN</sequence>
<keyword evidence="2" id="KW-1185">Reference proteome</keyword>
<evidence type="ECO:0000313" key="1">
    <source>
        <dbReference type="EMBL" id="CAG8665975.1"/>
    </source>
</evidence>
<organism evidence="1 2">
    <name type="scientific">Racocetra persica</name>
    <dbReference type="NCBI Taxonomy" id="160502"/>
    <lineage>
        <taxon>Eukaryota</taxon>
        <taxon>Fungi</taxon>
        <taxon>Fungi incertae sedis</taxon>
        <taxon>Mucoromycota</taxon>
        <taxon>Glomeromycotina</taxon>
        <taxon>Glomeromycetes</taxon>
        <taxon>Diversisporales</taxon>
        <taxon>Gigasporaceae</taxon>
        <taxon>Racocetra</taxon>
    </lineage>
</organism>
<comment type="caution">
    <text evidence="1">The sequence shown here is derived from an EMBL/GenBank/DDBJ whole genome shotgun (WGS) entry which is preliminary data.</text>
</comment>
<proteinExistence type="predicted"/>
<accession>A0ACA9NN87</accession>
<name>A0ACA9NN87_9GLOM</name>
<evidence type="ECO:0000313" key="2">
    <source>
        <dbReference type="Proteomes" id="UP000789920"/>
    </source>
</evidence>
<protein>
    <submittedName>
        <fullName evidence="1">31392_t:CDS:1</fullName>
    </submittedName>
</protein>
<dbReference type="Proteomes" id="UP000789920">
    <property type="component" value="Unassembled WGS sequence"/>
</dbReference>
<gene>
    <name evidence="1" type="ORF">RPERSI_LOCUS8471</name>
</gene>
<reference evidence="1" key="1">
    <citation type="submission" date="2021-06" db="EMBL/GenBank/DDBJ databases">
        <authorList>
            <person name="Kallberg Y."/>
            <person name="Tangrot J."/>
            <person name="Rosling A."/>
        </authorList>
    </citation>
    <scope>NUCLEOTIDE SEQUENCE</scope>
    <source>
        <strain evidence="1">MA461A</strain>
    </source>
</reference>